<keyword evidence="2 6" id="KW-0645">Protease</keyword>
<dbReference type="GO" id="GO:0008236">
    <property type="term" value="F:serine-type peptidase activity"/>
    <property type="evidence" value="ECO:0007669"/>
    <property type="project" value="UniProtKB-KW"/>
</dbReference>
<dbReference type="InterPro" id="IPR009003">
    <property type="entry name" value="Peptidase_S1_PA"/>
</dbReference>
<evidence type="ECO:0000313" key="9">
    <source>
        <dbReference type="Proteomes" id="UP001230504"/>
    </source>
</evidence>
<dbReference type="AlphaFoldDB" id="A0AAD8PRM3"/>
<dbReference type="PRINTS" id="PR00839">
    <property type="entry name" value="V8PROTEASE"/>
</dbReference>
<dbReference type="RefSeq" id="XP_060410521.1">
    <property type="nucleotide sequence ID" value="XM_060564791.1"/>
</dbReference>
<dbReference type="InterPro" id="IPR008256">
    <property type="entry name" value="Peptidase_S1B"/>
</dbReference>
<evidence type="ECO:0000256" key="3">
    <source>
        <dbReference type="ARBA" id="ARBA00022729"/>
    </source>
</evidence>
<evidence type="ECO:0000256" key="7">
    <source>
        <dbReference type="SAM" id="MobiDB-lite"/>
    </source>
</evidence>
<dbReference type="InterPro" id="IPR043504">
    <property type="entry name" value="Peptidase_S1_PA_chymotrypsin"/>
</dbReference>
<accession>A0AAD8PRM3</accession>
<dbReference type="GeneID" id="85449031"/>
<dbReference type="SUPFAM" id="SSF50494">
    <property type="entry name" value="Trypsin-like serine proteases"/>
    <property type="match status" value="1"/>
</dbReference>
<feature type="compositionally biased region" description="Polar residues" evidence="7">
    <location>
        <begin position="663"/>
        <end position="679"/>
    </location>
</feature>
<evidence type="ECO:0000256" key="4">
    <source>
        <dbReference type="ARBA" id="ARBA00022801"/>
    </source>
</evidence>
<dbReference type="PANTHER" id="PTHR15462:SF8">
    <property type="entry name" value="SERINE PROTEASE"/>
    <property type="match status" value="1"/>
</dbReference>
<evidence type="ECO:0000256" key="6">
    <source>
        <dbReference type="RuleBase" id="RU004296"/>
    </source>
</evidence>
<protein>
    <recommendedName>
        <fullName evidence="6">Serine protease</fullName>
        <ecNumber evidence="6">3.4.21.-</ecNumber>
    </recommendedName>
</protein>
<evidence type="ECO:0000256" key="2">
    <source>
        <dbReference type="ARBA" id="ARBA00022670"/>
    </source>
</evidence>
<organism evidence="8 9">
    <name type="scientific">Colletotrichum navitas</name>
    <dbReference type="NCBI Taxonomy" id="681940"/>
    <lineage>
        <taxon>Eukaryota</taxon>
        <taxon>Fungi</taxon>
        <taxon>Dikarya</taxon>
        <taxon>Ascomycota</taxon>
        <taxon>Pezizomycotina</taxon>
        <taxon>Sordariomycetes</taxon>
        <taxon>Hypocreomycetidae</taxon>
        <taxon>Glomerellales</taxon>
        <taxon>Glomerellaceae</taxon>
        <taxon>Colletotrichum</taxon>
        <taxon>Colletotrichum graminicola species complex</taxon>
    </lineage>
</organism>
<keyword evidence="9" id="KW-1185">Reference proteome</keyword>
<evidence type="ECO:0000313" key="8">
    <source>
        <dbReference type="EMBL" id="KAK1579386.1"/>
    </source>
</evidence>
<reference evidence="8" key="1">
    <citation type="submission" date="2021-06" db="EMBL/GenBank/DDBJ databases">
        <title>Comparative genomics, transcriptomics and evolutionary studies reveal genomic signatures of adaptation to plant cell wall in hemibiotrophic fungi.</title>
        <authorList>
            <consortium name="DOE Joint Genome Institute"/>
            <person name="Baroncelli R."/>
            <person name="Diaz J.F."/>
            <person name="Benocci T."/>
            <person name="Peng M."/>
            <person name="Battaglia E."/>
            <person name="Haridas S."/>
            <person name="Andreopoulos W."/>
            <person name="Labutti K."/>
            <person name="Pangilinan J."/>
            <person name="Floch G.L."/>
            <person name="Makela M.R."/>
            <person name="Henrissat B."/>
            <person name="Grigoriev I.V."/>
            <person name="Crouch J.A."/>
            <person name="De Vries R.P."/>
            <person name="Sukno S.A."/>
            <person name="Thon M.R."/>
        </authorList>
    </citation>
    <scope>NUCLEOTIDE SEQUENCE</scope>
    <source>
        <strain evidence="8">CBS 125086</strain>
    </source>
</reference>
<gene>
    <name evidence="8" type="ORF">LY79DRAFT_694135</name>
</gene>
<name>A0AAD8PRM3_9PEZI</name>
<comment type="caution">
    <text evidence="8">The sequence shown here is derived from an EMBL/GenBank/DDBJ whole genome shotgun (WGS) entry which is preliminary data.</text>
</comment>
<evidence type="ECO:0000256" key="5">
    <source>
        <dbReference type="ARBA" id="ARBA00022825"/>
    </source>
</evidence>
<dbReference type="EC" id="3.4.21.-" evidence="6"/>
<dbReference type="Pfam" id="PF13365">
    <property type="entry name" value="Trypsin_2"/>
    <property type="match status" value="1"/>
</dbReference>
<dbReference type="Gene3D" id="2.40.10.10">
    <property type="entry name" value="Trypsin-like serine proteases"/>
    <property type="match status" value="2"/>
</dbReference>
<sequence>MSYNAPATARAAVWSLKSSNPDLPAESAILPDDGSNGTESVFENDNRRLVDIKDFADGGKFRSIVKIQACFNKRPGESVWMMGSGWLISPDTVVTAGHVVYDWGHRLQSATEIKCYIGYSGRASVSTPVVQARFGERIITTAKWVEAPGNRANDVAFIKVNRPFTGNLRNIPFKETPLSSNGVTLGVVGYPGDKYLEGQNGQNIEKGARMYEEFAPTSYDIGKSERHMVEYGVSTFAGQSGAPILQATNNSLVAIGTHCYGGGGDESNSGNSIGGIYGNNYHAFLALFDSSQFPDSQRSGIKVIDADTNSHAAVSPLGEIKYSSGASLQESSDEEGFFDIIKSIAKVAGPVVSGVTPFLGPIGGPIGAIAGGILSTVGGAESALVDGNTSNAVDNSINSGATERAILAEASLQALLELEDSQETAEVLSRINSKYNAFRPKLDAIAKVSQPYLTEAGLYLAHRQIAQLQEKGMLGTQESEIELPRVPLQGVNRSTLSRYEGQQEAFVQGLLAPTRPVSNEEGFLDFLGPVLSKGISFAKPFIASAAQGALGGVLNRLGGGAESSFDAPPGTHEHATLLAFKRAAAAEAALQTLMELPKHKLDRLYVSSPRADEESIFDVIKAGVQKIAPAVIDIAKTAVRKVVPVIVDAASQRIKDAVEPERSSATQNNPGSYGLNPASQTNVIRTKPSVRDMFVQASKGTKVSENPDDLEPKEEYILNTILEDILKSRETTWVPSLHKRKSWDSNDDGLCMMDEEPL</sequence>
<feature type="region of interest" description="Disordered" evidence="7">
    <location>
        <begin position="657"/>
        <end position="679"/>
    </location>
</feature>
<keyword evidence="3" id="KW-0732">Signal</keyword>
<dbReference type="PANTHER" id="PTHR15462">
    <property type="entry name" value="SERINE PROTEASE"/>
    <property type="match status" value="1"/>
</dbReference>
<keyword evidence="5 6" id="KW-0720">Serine protease</keyword>
<dbReference type="Proteomes" id="UP001230504">
    <property type="component" value="Unassembled WGS sequence"/>
</dbReference>
<keyword evidence="4 6" id="KW-0378">Hydrolase</keyword>
<proteinExistence type="inferred from homology"/>
<dbReference type="EMBL" id="JAHLJV010000067">
    <property type="protein sequence ID" value="KAK1579386.1"/>
    <property type="molecule type" value="Genomic_DNA"/>
</dbReference>
<dbReference type="InterPro" id="IPR050966">
    <property type="entry name" value="Glutamyl_endopeptidase"/>
</dbReference>
<evidence type="ECO:0000256" key="1">
    <source>
        <dbReference type="ARBA" id="ARBA00008764"/>
    </source>
</evidence>
<comment type="similarity">
    <text evidence="1 6">Belongs to the peptidase S1B family.</text>
</comment>
<dbReference type="GO" id="GO:0006508">
    <property type="term" value="P:proteolysis"/>
    <property type="evidence" value="ECO:0007669"/>
    <property type="project" value="UniProtKB-KW"/>
</dbReference>